<protein>
    <submittedName>
        <fullName evidence="2">Uncharacterized protein</fullName>
    </submittedName>
</protein>
<keyword evidence="3" id="KW-1185">Reference proteome</keyword>
<gene>
    <name evidence="2" type="ORF">SAMN02949497_3247</name>
</gene>
<name>A0A1Y6CZV3_9GAMM</name>
<dbReference type="Proteomes" id="UP000192923">
    <property type="component" value="Unassembled WGS sequence"/>
</dbReference>
<evidence type="ECO:0000256" key="1">
    <source>
        <dbReference type="SAM" id="MobiDB-lite"/>
    </source>
</evidence>
<dbReference type="AlphaFoldDB" id="A0A1Y6CZV3"/>
<dbReference type="OrthoDB" id="9764895at2"/>
<organism evidence="2 3">
    <name type="scientific">Methylomagnum ishizawai</name>
    <dbReference type="NCBI Taxonomy" id="1760988"/>
    <lineage>
        <taxon>Bacteria</taxon>
        <taxon>Pseudomonadati</taxon>
        <taxon>Pseudomonadota</taxon>
        <taxon>Gammaproteobacteria</taxon>
        <taxon>Methylococcales</taxon>
        <taxon>Methylococcaceae</taxon>
        <taxon>Methylomagnum</taxon>
    </lineage>
</organism>
<dbReference type="STRING" id="1760988.SAMN02949497_3247"/>
<dbReference type="RefSeq" id="WP_085214465.1">
    <property type="nucleotide sequence ID" value="NZ_FXAM01000001.1"/>
</dbReference>
<evidence type="ECO:0000313" key="2">
    <source>
        <dbReference type="EMBL" id="SMF95871.1"/>
    </source>
</evidence>
<dbReference type="EMBL" id="FXAM01000001">
    <property type="protein sequence ID" value="SMF95871.1"/>
    <property type="molecule type" value="Genomic_DNA"/>
</dbReference>
<evidence type="ECO:0000313" key="3">
    <source>
        <dbReference type="Proteomes" id="UP000192923"/>
    </source>
</evidence>
<feature type="region of interest" description="Disordered" evidence="1">
    <location>
        <begin position="1"/>
        <end position="22"/>
    </location>
</feature>
<proteinExistence type="predicted"/>
<accession>A0A1Y6CZV3</accession>
<reference evidence="2 3" key="1">
    <citation type="submission" date="2016-12" db="EMBL/GenBank/DDBJ databases">
        <authorList>
            <person name="Song W.-J."/>
            <person name="Kurnit D.M."/>
        </authorList>
    </citation>
    <scope>NUCLEOTIDE SEQUENCE [LARGE SCALE GENOMIC DNA]</scope>
    <source>
        <strain evidence="2 3">175</strain>
    </source>
</reference>
<sequence>MSSKTPRAQVAPKNRRNPIPAAKAREHAEFAARLNAAFDLDGVHPLARPGIVAQACEISLYTAMRYLSGRSMPAWVGRFCQLSHHLQVCDRWLLGIRPEMSAKTARFVYQSLMLSPADKARVGQLFFAYNNGSRRAQQLLMATDLPIAQRAVIYEATRKAQREGRGHGL</sequence>